<keyword evidence="2 7" id="KW-0347">Helicase</keyword>
<dbReference type="InterPro" id="IPR022138">
    <property type="entry name" value="DUF3670"/>
</dbReference>
<dbReference type="InterPro" id="IPR007527">
    <property type="entry name" value="Znf_SWIM"/>
</dbReference>
<dbReference type="PANTHER" id="PTHR45629">
    <property type="entry name" value="SNF2/RAD54 FAMILY MEMBER"/>
    <property type="match status" value="1"/>
</dbReference>
<reference evidence="7" key="1">
    <citation type="journal article" date="2018" name="Genome Biol.">
        <title>SKESA: strategic k-mer extension for scrupulous assemblies.</title>
        <authorList>
            <person name="Souvorov A."/>
            <person name="Agarwala R."/>
            <person name="Lipman D.J."/>
        </authorList>
    </citation>
    <scope>NUCLEOTIDE SEQUENCE</scope>
    <source>
        <strain evidence="7">MA.CK_00/00001968</strain>
    </source>
</reference>
<sequence length="1163" mass="130613">MARIIYGNTWWGEQWLHALAHIDYDNRLPRGRTYAGKGAVRNLTLQGGTVQANVLGSRSQPYRVFIQVPPLPRKQVDQLLDVLVTDPGVIARLLNRELDPTVSELARHLGIAVFPSRWKDLVMECSCPDWAVPCKHLAAVIYVISREIDSNPFLVFTLRGVDLIQQLKTRGINIAHEAEADVPGLSALLTDDGITDGEVQSDLAALEKLVYASLPDLAEPLLAVLTPRPVFYPEGDLRDVIQRILARAARHAGKALTGATPTGTSLISLHSSHRPRFTLNRDGSVVISGVNGLHSVGVLDTALAQLLPDDLQNRQPEVAVLYHLRMMALHLLARGAIVPQVFTVKPDLYSVRWLPAMPDKQVAEQMQYLAHAIPPQLAVLSPGQPLSQMTQAGSLCSLFLGYYLQIWSEYGREKLSGNKILPLLFCGQPREFDGTGEKNTVPALQTWLARYHLAGHDYVPVLSLDENSAGDFEVDLSILPKAAAGLTLPAPLQRVLTGEEWSSVRFSVLQTVVLLAEFFPPFNDYLRREARTPVILTSAQLPVLLFNTLPALQLLGIRTLLPKALERLLRPRLSMKISSQEQSLNVGHLSTGDVLSFDWRVALGEHQLTRTEFEQLLQGAAGVVRFRDEYVWLDPAEVARLRVRLEQPPQLSGTELLRTALAGEYSGSPVGFDDNTQQLLKELRDMGEIPLPHNLHATLRPYQQRGYAWLIRNLKAGFGSIIADDMGLGKTLQVIAALLRLKQDGELENAGALIVVPTSLLTNWQKEIIRFAPDLSMGIFHGSRRELSCERPDILLTTYGIVRSTATALRALSWRVLIIDEAQNVKNSSTAQTRALRTIPATGFIAMSGTPVENRLSEYWSLMDFVNRGYLGTLKQFEQEYTRPIQIHRDQNVVERFRRITAPFILRRLKSDRSVISDLPDKIESNQYCTLTKKQTVLYELVVRDGLEILEAEDDNFKRQGLVLQMILSLKQICNHPDQYLKQSAGDAMDSGKLDCLFRLLDDLHASHEKTLIFTQFREMGELLVHWLQQRYGQKPMFLHGGLSRVRRDEMVERFQTDRTERVFLLSLKAGGTGLNLTAASNVIHFDLWWNPAVEAQATDRVYRIGQQRNVQVHRFITSGTFEERINDMIQRKRELSEMVVGSGEQWIGNLDARELKTLFTLT</sequence>
<dbReference type="PROSITE" id="PS50966">
    <property type="entry name" value="ZF_SWIM"/>
    <property type="match status" value="1"/>
</dbReference>
<dbReference type="InterPro" id="IPR014001">
    <property type="entry name" value="Helicase_ATP-bd"/>
</dbReference>
<keyword evidence="3" id="KW-0863">Zinc-finger</keyword>
<gene>
    <name evidence="7" type="ORF">G9F27_003913</name>
</gene>
<dbReference type="EMBL" id="DAAUQX010000041">
    <property type="protein sequence ID" value="HAF2129673.1"/>
    <property type="molecule type" value="Genomic_DNA"/>
</dbReference>
<dbReference type="Gene3D" id="3.40.50.300">
    <property type="entry name" value="P-loop containing nucleotide triphosphate hydrolases"/>
    <property type="match status" value="1"/>
</dbReference>
<evidence type="ECO:0000313" key="7">
    <source>
        <dbReference type="EMBL" id="HAF2129673.1"/>
    </source>
</evidence>
<dbReference type="GO" id="GO:0004386">
    <property type="term" value="F:helicase activity"/>
    <property type="evidence" value="ECO:0007669"/>
    <property type="project" value="UniProtKB-KW"/>
</dbReference>
<keyword evidence="3" id="KW-0862">Zinc</keyword>
<reference evidence="7" key="2">
    <citation type="submission" date="2020-02" db="EMBL/GenBank/DDBJ databases">
        <authorList>
            <consortium name="NCBI Pathogen Detection Project"/>
        </authorList>
    </citation>
    <scope>NUCLEOTIDE SEQUENCE</scope>
    <source>
        <strain evidence="7">MA.CK_00/00001968</strain>
    </source>
</reference>
<dbReference type="FunFam" id="3.40.50.300:FF:000533">
    <property type="entry name" value="Helicase, Snf2 family"/>
    <property type="match status" value="1"/>
</dbReference>
<dbReference type="GO" id="GO:0015616">
    <property type="term" value="F:DNA translocase activity"/>
    <property type="evidence" value="ECO:0007669"/>
    <property type="project" value="TreeGrafter"/>
</dbReference>
<evidence type="ECO:0000256" key="1">
    <source>
        <dbReference type="ARBA" id="ARBA00022801"/>
    </source>
</evidence>
<dbReference type="InterPro" id="IPR049730">
    <property type="entry name" value="SNF2/RAD54-like_C"/>
</dbReference>
<evidence type="ECO:0000256" key="2">
    <source>
        <dbReference type="ARBA" id="ARBA00022806"/>
    </source>
</evidence>
<dbReference type="GO" id="GO:0005524">
    <property type="term" value="F:ATP binding"/>
    <property type="evidence" value="ECO:0007669"/>
    <property type="project" value="InterPro"/>
</dbReference>
<comment type="caution">
    <text evidence="7">The sequence shown here is derived from an EMBL/GenBank/DDBJ whole genome shotgun (WGS) entry which is preliminary data.</text>
</comment>
<protein>
    <submittedName>
        <fullName evidence="7">DEAD/DEAH box helicase</fullName>
    </submittedName>
</protein>
<dbReference type="GO" id="GO:0016787">
    <property type="term" value="F:hydrolase activity"/>
    <property type="evidence" value="ECO:0007669"/>
    <property type="project" value="UniProtKB-KW"/>
</dbReference>
<evidence type="ECO:0000259" key="4">
    <source>
        <dbReference type="PROSITE" id="PS50966"/>
    </source>
</evidence>
<dbReference type="Pfam" id="PF00271">
    <property type="entry name" value="Helicase_C"/>
    <property type="match status" value="1"/>
</dbReference>
<organism evidence="7">
    <name type="scientific">Salmonella enterica</name>
    <name type="common">Salmonella choleraesuis</name>
    <dbReference type="NCBI Taxonomy" id="28901"/>
    <lineage>
        <taxon>Bacteria</taxon>
        <taxon>Pseudomonadati</taxon>
        <taxon>Pseudomonadota</taxon>
        <taxon>Gammaproteobacteria</taxon>
        <taxon>Enterobacterales</taxon>
        <taxon>Enterobacteriaceae</taxon>
        <taxon>Salmonella</taxon>
    </lineage>
</organism>
<feature type="domain" description="Helicase C-terminal" evidence="6">
    <location>
        <begin position="1000"/>
        <end position="1152"/>
    </location>
</feature>
<proteinExistence type="predicted"/>
<dbReference type="Gene3D" id="3.40.50.10810">
    <property type="entry name" value="Tandem AAA-ATPase domain"/>
    <property type="match status" value="1"/>
</dbReference>
<keyword evidence="2 7" id="KW-0547">Nucleotide-binding</keyword>
<dbReference type="PANTHER" id="PTHR45629:SF7">
    <property type="entry name" value="DNA EXCISION REPAIR PROTEIN ERCC-6-RELATED"/>
    <property type="match status" value="1"/>
</dbReference>
<dbReference type="InterPro" id="IPR050496">
    <property type="entry name" value="SNF2_RAD54_helicase_repair"/>
</dbReference>
<dbReference type="InterPro" id="IPR001650">
    <property type="entry name" value="Helicase_C-like"/>
</dbReference>
<dbReference type="AlphaFoldDB" id="A0A743PF73"/>
<dbReference type="Pfam" id="PF00176">
    <property type="entry name" value="SNF2-rel_dom"/>
    <property type="match status" value="1"/>
</dbReference>
<evidence type="ECO:0000259" key="6">
    <source>
        <dbReference type="PROSITE" id="PS51194"/>
    </source>
</evidence>
<dbReference type="InterPro" id="IPR027417">
    <property type="entry name" value="P-loop_NTPase"/>
</dbReference>
<dbReference type="GO" id="GO:0008270">
    <property type="term" value="F:zinc ion binding"/>
    <property type="evidence" value="ECO:0007669"/>
    <property type="project" value="UniProtKB-KW"/>
</dbReference>
<dbReference type="Pfam" id="PF12419">
    <property type="entry name" value="DUF3670"/>
    <property type="match status" value="1"/>
</dbReference>
<keyword evidence="2 7" id="KW-0067">ATP-binding</keyword>
<evidence type="ECO:0000259" key="5">
    <source>
        <dbReference type="PROSITE" id="PS51192"/>
    </source>
</evidence>
<dbReference type="CDD" id="cd18793">
    <property type="entry name" value="SF2_C_SNF"/>
    <property type="match status" value="1"/>
</dbReference>
<keyword evidence="1" id="KW-0378">Hydrolase</keyword>
<dbReference type="SMART" id="SM00487">
    <property type="entry name" value="DEXDc"/>
    <property type="match status" value="1"/>
</dbReference>
<dbReference type="SUPFAM" id="SSF52540">
    <property type="entry name" value="P-loop containing nucleoside triphosphate hydrolases"/>
    <property type="match status" value="2"/>
</dbReference>
<feature type="domain" description="Helicase ATP-binding" evidence="5">
    <location>
        <begin position="711"/>
        <end position="869"/>
    </location>
</feature>
<dbReference type="InterPro" id="IPR000330">
    <property type="entry name" value="SNF2_N"/>
</dbReference>
<feature type="domain" description="SWIM-type" evidence="4">
    <location>
        <begin position="111"/>
        <end position="145"/>
    </location>
</feature>
<dbReference type="SMART" id="SM00490">
    <property type="entry name" value="HELICc"/>
    <property type="match status" value="1"/>
</dbReference>
<name>A0A743PF73_SALER</name>
<dbReference type="PROSITE" id="PS51192">
    <property type="entry name" value="HELICASE_ATP_BIND_1"/>
    <property type="match status" value="1"/>
</dbReference>
<accession>A0A743PF73</accession>
<keyword evidence="3" id="KW-0479">Metal-binding</keyword>
<dbReference type="InterPro" id="IPR038718">
    <property type="entry name" value="SNF2-like_sf"/>
</dbReference>
<dbReference type="PROSITE" id="PS51194">
    <property type="entry name" value="HELICASE_CTER"/>
    <property type="match status" value="1"/>
</dbReference>
<evidence type="ECO:0000256" key="3">
    <source>
        <dbReference type="PROSITE-ProRule" id="PRU00325"/>
    </source>
</evidence>